<evidence type="ECO:0000256" key="4">
    <source>
        <dbReference type="ARBA" id="ARBA00013028"/>
    </source>
</evidence>
<organism evidence="15 16">
    <name type="scientific">Chryseolinea serpens</name>
    <dbReference type="NCBI Taxonomy" id="947013"/>
    <lineage>
        <taxon>Bacteria</taxon>
        <taxon>Pseudomonadati</taxon>
        <taxon>Bacteroidota</taxon>
        <taxon>Cytophagia</taxon>
        <taxon>Cytophagales</taxon>
        <taxon>Fulvivirgaceae</taxon>
        <taxon>Chryseolinea</taxon>
    </lineage>
</organism>
<dbReference type="GO" id="GO:0009088">
    <property type="term" value="P:threonine biosynthetic process"/>
    <property type="evidence" value="ECO:0007669"/>
    <property type="project" value="UniProtKB-UniRule"/>
</dbReference>
<keyword evidence="9" id="KW-0456">Lyase</keyword>
<evidence type="ECO:0000256" key="9">
    <source>
        <dbReference type="ARBA" id="ARBA00023239"/>
    </source>
</evidence>
<dbReference type="InterPro" id="IPR029144">
    <property type="entry name" value="Thr_synth_N"/>
</dbReference>
<dbReference type="GO" id="GO:0030170">
    <property type="term" value="F:pyridoxal phosphate binding"/>
    <property type="evidence" value="ECO:0007669"/>
    <property type="project" value="InterPro"/>
</dbReference>
<dbReference type="GO" id="GO:0004795">
    <property type="term" value="F:threonine synthase activity"/>
    <property type="evidence" value="ECO:0007669"/>
    <property type="project" value="UniProtKB-UniRule"/>
</dbReference>
<evidence type="ECO:0000259" key="13">
    <source>
        <dbReference type="Pfam" id="PF00291"/>
    </source>
</evidence>
<reference evidence="15 16" key="1">
    <citation type="submission" date="2016-11" db="EMBL/GenBank/DDBJ databases">
        <authorList>
            <person name="Jaros S."/>
            <person name="Januszkiewicz K."/>
            <person name="Wedrychowicz H."/>
        </authorList>
    </citation>
    <scope>NUCLEOTIDE SEQUENCE [LARGE SCALE GENOMIC DNA]</scope>
    <source>
        <strain evidence="15 16">DSM 24574</strain>
    </source>
</reference>
<dbReference type="EC" id="4.2.3.1" evidence="4 11"/>
<evidence type="ECO:0000256" key="7">
    <source>
        <dbReference type="ARBA" id="ARBA00022697"/>
    </source>
</evidence>
<dbReference type="NCBIfam" id="TIGR00260">
    <property type="entry name" value="thrC"/>
    <property type="match status" value="1"/>
</dbReference>
<dbReference type="Proteomes" id="UP000184212">
    <property type="component" value="Unassembled WGS sequence"/>
</dbReference>
<evidence type="ECO:0000256" key="3">
    <source>
        <dbReference type="ARBA" id="ARBA00005517"/>
    </source>
</evidence>
<dbReference type="SUPFAM" id="SSF53686">
    <property type="entry name" value="Tryptophan synthase beta subunit-like PLP-dependent enzymes"/>
    <property type="match status" value="1"/>
</dbReference>
<keyword evidence="8 12" id="KW-0663">Pyridoxal phosphate</keyword>
<dbReference type="InterPro" id="IPR004450">
    <property type="entry name" value="Thr_synthase-like"/>
</dbReference>
<evidence type="ECO:0000256" key="1">
    <source>
        <dbReference type="ARBA" id="ARBA00001933"/>
    </source>
</evidence>
<keyword evidence="7" id="KW-0791">Threonine biosynthesis</keyword>
<feature type="modified residue" description="N6-(pyridoxal phosphate)lysine" evidence="12">
    <location>
        <position position="107"/>
    </location>
</feature>
<evidence type="ECO:0000256" key="6">
    <source>
        <dbReference type="ARBA" id="ARBA00022605"/>
    </source>
</evidence>
<protein>
    <recommendedName>
        <fullName evidence="5 11">Threonine synthase</fullName>
        <ecNumber evidence="4 11">4.2.3.1</ecNumber>
    </recommendedName>
</protein>
<comment type="pathway">
    <text evidence="2">Amino-acid biosynthesis; L-threonine biosynthesis; L-threonine from L-aspartate: step 5/5.</text>
</comment>
<evidence type="ECO:0000256" key="10">
    <source>
        <dbReference type="ARBA" id="ARBA00049144"/>
    </source>
</evidence>
<feature type="domain" description="Threonine synthase N-terminal" evidence="14">
    <location>
        <begin position="2"/>
        <end position="79"/>
    </location>
</feature>
<name>A0A1M5KN96_9BACT</name>
<evidence type="ECO:0000256" key="5">
    <source>
        <dbReference type="ARBA" id="ARBA00018679"/>
    </source>
</evidence>
<dbReference type="Pfam" id="PF00291">
    <property type="entry name" value="PALP"/>
    <property type="match status" value="1"/>
</dbReference>
<dbReference type="UniPathway" id="UPA00050">
    <property type="reaction ID" value="UER00065"/>
</dbReference>
<comment type="catalytic activity">
    <reaction evidence="10">
        <text>O-phospho-L-homoserine + H2O = L-threonine + phosphate</text>
        <dbReference type="Rhea" id="RHEA:10840"/>
        <dbReference type="ChEBI" id="CHEBI:15377"/>
        <dbReference type="ChEBI" id="CHEBI:43474"/>
        <dbReference type="ChEBI" id="CHEBI:57590"/>
        <dbReference type="ChEBI" id="CHEBI:57926"/>
        <dbReference type="EC" id="4.2.3.1"/>
    </reaction>
</comment>
<evidence type="ECO:0000256" key="2">
    <source>
        <dbReference type="ARBA" id="ARBA00004979"/>
    </source>
</evidence>
<dbReference type="FunFam" id="3.40.50.1100:FF:000022">
    <property type="entry name" value="Threonine synthase"/>
    <property type="match status" value="1"/>
</dbReference>
<dbReference type="RefSeq" id="WP_073131173.1">
    <property type="nucleotide sequence ID" value="NZ_FQWQ01000001.1"/>
</dbReference>
<dbReference type="InterPro" id="IPR000634">
    <property type="entry name" value="Ser/Thr_deHydtase_PyrdxlP-BS"/>
</dbReference>
<comment type="similarity">
    <text evidence="3">Belongs to the threonine synthase family.</text>
</comment>
<sequence length="434" mass="48281">MKFYSTNNPSLKVDLRQAVTQGLAPDNGLYMPERIPVLPKAFFDALPGISFEDMAFTVAQAIIGDDIPKEELQRIIKHTLQFDAPVVKVEEGVYSLELFHGPTLAFKDFGARFMSQLLGYFAKQQHQEIVILAATSGDTGSAVANGFLGVPGTRVVVLYPSGKVSEIQEKQFTTLEQNITALEVEGTFDDCQHLVKQAFLDADLKKKFFLTSANSINIARLIPQSFYYFYSFAKVQALKKPVVYSIPSGNFGNITGGLLAQRMGLPIHRFIAATNSNDVVPEYLKTQTFRPRPSQQTISNAMDVGNPSNFVRMLELFGKNFEALSKDIRGYAFSDEETQQAMRAVFAGQGYIMDPHGAIGYLGLKKYVQETKEDVTGIFLETAHPAKFKEVVEDTLGRTIEIPPALQKFMQGKKKTIPATKEFAAFKDFLLTKF</sequence>
<accession>A0A1M5KN96</accession>
<dbReference type="PROSITE" id="PS00165">
    <property type="entry name" value="DEHYDRATASE_SER_THR"/>
    <property type="match status" value="1"/>
</dbReference>
<feature type="domain" description="Tryptophan synthase beta chain-like PALP" evidence="13">
    <location>
        <begin position="96"/>
        <end position="374"/>
    </location>
</feature>
<proteinExistence type="inferred from homology"/>
<dbReference type="PANTHER" id="PTHR42690:SF1">
    <property type="entry name" value="THREONINE SYNTHASE-LIKE 2"/>
    <property type="match status" value="1"/>
</dbReference>
<dbReference type="Gene3D" id="3.90.1380.10">
    <property type="entry name" value="Threonine synthase, N-terminal domain"/>
    <property type="match status" value="1"/>
</dbReference>
<evidence type="ECO:0000256" key="8">
    <source>
        <dbReference type="ARBA" id="ARBA00022898"/>
    </source>
</evidence>
<gene>
    <name evidence="15" type="ORF">SAMN04488109_0747</name>
</gene>
<dbReference type="InterPro" id="IPR036052">
    <property type="entry name" value="TrpB-like_PALP_sf"/>
</dbReference>
<evidence type="ECO:0000256" key="12">
    <source>
        <dbReference type="PIRSR" id="PIRSR604450-51"/>
    </source>
</evidence>
<dbReference type="PANTHER" id="PTHR42690">
    <property type="entry name" value="THREONINE SYNTHASE FAMILY MEMBER"/>
    <property type="match status" value="1"/>
</dbReference>
<keyword evidence="6" id="KW-0028">Amino-acid biosynthesis</keyword>
<dbReference type="STRING" id="947013.SAMN04488109_0747"/>
<dbReference type="Pfam" id="PF14821">
    <property type="entry name" value="Thr_synth_N"/>
    <property type="match status" value="1"/>
</dbReference>
<dbReference type="AlphaFoldDB" id="A0A1M5KN96"/>
<dbReference type="InterPro" id="IPR001926">
    <property type="entry name" value="TrpB-like_PALP"/>
</dbReference>
<comment type="cofactor">
    <cofactor evidence="1 12">
        <name>pyridoxal 5'-phosphate</name>
        <dbReference type="ChEBI" id="CHEBI:597326"/>
    </cofactor>
</comment>
<dbReference type="InterPro" id="IPR051166">
    <property type="entry name" value="Threonine_Synthase"/>
</dbReference>
<evidence type="ECO:0000256" key="11">
    <source>
        <dbReference type="NCBIfam" id="TIGR00260"/>
    </source>
</evidence>
<dbReference type="OrthoDB" id="9763107at2"/>
<dbReference type="Gene3D" id="3.40.50.1100">
    <property type="match status" value="2"/>
</dbReference>
<dbReference type="EMBL" id="FQWQ01000001">
    <property type="protein sequence ID" value="SHG54304.1"/>
    <property type="molecule type" value="Genomic_DNA"/>
</dbReference>
<dbReference type="CDD" id="cd01560">
    <property type="entry name" value="Thr-synth_2"/>
    <property type="match status" value="1"/>
</dbReference>
<keyword evidence="16" id="KW-1185">Reference proteome</keyword>
<dbReference type="InterPro" id="IPR037158">
    <property type="entry name" value="Thr_synth_N_sf"/>
</dbReference>
<evidence type="ECO:0000259" key="14">
    <source>
        <dbReference type="Pfam" id="PF14821"/>
    </source>
</evidence>
<evidence type="ECO:0000313" key="15">
    <source>
        <dbReference type="EMBL" id="SHG54304.1"/>
    </source>
</evidence>
<evidence type="ECO:0000313" key="16">
    <source>
        <dbReference type="Proteomes" id="UP000184212"/>
    </source>
</evidence>